<keyword evidence="3" id="KW-1185">Reference proteome</keyword>
<proteinExistence type="predicted"/>
<feature type="region of interest" description="Disordered" evidence="1">
    <location>
        <begin position="279"/>
        <end position="324"/>
    </location>
</feature>
<dbReference type="EMBL" id="JARIHO010000011">
    <property type="protein sequence ID" value="KAJ7353465.1"/>
    <property type="molecule type" value="Genomic_DNA"/>
</dbReference>
<feature type="compositionally biased region" description="Basic and acidic residues" evidence="1">
    <location>
        <begin position="236"/>
        <end position="247"/>
    </location>
</feature>
<reference evidence="2" key="1">
    <citation type="submission" date="2023-03" db="EMBL/GenBank/DDBJ databases">
        <title>Massive genome expansion in bonnet fungi (Mycena s.s.) driven by repeated elements and novel gene families across ecological guilds.</title>
        <authorList>
            <consortium name="Lawrence Berkeley National Laboratory"/>
            <person name="Harder C.B."/>
            <person name="Miyauchi S."/>
            <person name="Viragh M."/>
            <person name="Kuo A."/>
            <person name="Thoen E."/>
            <person name="Andreopoulos B."/>
            <person name="Lu D."/>
            <person name="Skrede I."/>
            <person name="Drula E."/>
            <person name="Henrissat B."/>
            <person name="Morin E."/>
            <person name="Kohler A."/>
            <person name="Barry K."/>
            <person name="LaButti K."/>
            <person name="Morin E."/>
            <person name="Salamov A."/>
            <person name="Lipzen A."/>
            <person name="Mereny Z."/>
            <person name="Hegedus B."/>
            <person name="Baldrian P."/>
            <person name="Stursova M."/>
            <person name="Weitz H."/>
            <person name="Taylor A."/>
            <person name="Grigoriev I.V."/>
            <person name="Nagy L.G."/>
            <person name="Martin F."/>
            <person name="Kauserud H."/>
        </authorList>
    </citation>
    <scope>NUCLEOTIDE SEQUENCE</scope>
    <source>
        <strain evidence="2">CBHHK002</strain>
    </source>
</reference>
<protein>
    <submittedName>
        <fullName evidence="2">Uncharacterized protein</fullName>
    </submittedName>
</protein>
<sequence>MSAQCKVQTDVWSARHGGRTPARTCRTQDEEQCMRRRGVWYSKRATGEQAGGRHGEPRTQVYCARQPQAYRFRDEVSEWRCGKARVLAKLVWRRAYWRHRAGDEVRDPEHGACWHRGCGGFMSGRHAAAGAGTAVDAVCGGGGVCMRAQREGGEAQPQPQQAYMHRRVYSAAGAVHGGRAGSGVPNAGGVAAVDAQRVHDEWWMHAGGFGWHGVDVASAGVRGEHEHSGLQTQMRQRQESLRREARDSGAAGTGHRLSQKAVGTGISGAAGVCGGEWRRSRSEAAGSHQGLGTPRSSSAGAASTHWQRAQRAGGGRGRKGASHV</sequence>
<dbReference type="Proteomes" id="UP001218218">
    <property type="component" value="Unassembled WGS sequence"/>
</dbReference>
<evidence type="ECO:0000256" key="1">
    <source>
        <dbReference type="SAM" id="MobiDB-lite"/>
    </source>
</evidence>
<accession>A0AAD7AAH9</accession>
<organism evidence="2 3">
    <name type="scientific">Mycena albidolilacea</name>
    <dbReference type="NCBI Taxonomy" id="1033008"/>
    <lineage>
        <taxon>Eukaryota</taxon>
        <taxon>Fungi</taxon>
        <taxon>Dikarya</taxon>
        <taxon>Basidiomycota</taxon>
        <taxon>Agaricomycotina</taxon>
        <taxon>Agaricomycetes</taxon>
        <taxon>Agaricomycetidae</taxon>
        <taxon>Agaricales</taxon>
        <taxon>Marasmiineae</taxon>
        <taxon>Mycenaceae</taxon>
        <taxon>Mycena</taxon>
    </lineage>
</organism>
<dbReference type="AlphaFoldDB" id="A0AAD7AAH9"/>
<evidence type="ECO:0000313" key="3">
    <source>
        <dbReference type="Proteomes" id="UP001218218"/>
    </source>
</evidence>
<comment type="caution">
    <text evidence="2">The sequence shown here is derived from an EMBL/GenBank/DDBJ whole genome shotgun (WGS) entry which is preliminary data.</text>
</comment>
<feature type="compositionally biased region" description="Polar residues" evidence="1">
    <location>
        <begin position="294"/>
        <end position="306"/>
    </location>
</feature>
<name>A0AAD7AAH9_9AGAR</name>
<gene>
    <name evidence="2" type="ORF">DFH08DRAFT_805013</name>
</gene>
<evidence type="ECO:0000313" key="2">
    <source>
        <dbReference type="EMBL" id="KAJ7353465.1"/>
    </source>
</evidence>
<feature type="region of interest" description="Disordered" evidence="1">
    <location>
        <begin position="222"/>
        <end position="265"/>
    </location>
</feature>